<feature type="region of interest" description="Disordered" evidence="1">
    <location>
        <begin position="1"/>
        <end position="20"/>
    </location>
</feature>
<dbReference type="EMBL" id="KN122570">
    <property type="protein sequence ID" value="KFO29655.1"/>
    <property type="molecule type" value="Genomic_DNA"/>
</dbReference>
<proteinExistence type="predicted"/>
<name>A0A091DHB7_FUKDA</name>
<evidence type="ECO:0000256" key="1">
    <source>
        <dbReference type="SAM" id="MobiDB-lite"/>
    </source>
</evidence>
<dbReference type="Proteomes" id="UP000028990">
    <property type="component" value="Unassembled WGS sequence"/>
</dbReference>
<protein>
    <submittedName>
        <fullName evidence="2">Uncharacterized protein</fullName>
    </submittedName>
</protein>
<accession>A0A091DHB7</accession>
<gene>
    <name evidence="2" type="ORF">H920_08939</name>
</gene>
<organism evidence="2 3">
    <name type="scientific">Fukomys damarensis</name>
    <name type="common">Damaraland mole rat</name>
    <name type="synonym">Cryptomys damarensis</name>
    <dbReference type="NCBI Taxonomy" id="885580"/>
    <lineage>
        <taxon>Eukaryota</taxon>
        <taxon>Metazoa</taxon>
        <taxon>Chordata</taxon>
        <taxon>Craniata</taxon>
        <taxon>Vertebrata</taxon>
        <taxon>Euteleostomi</taxon>
        <taxon>Mammalia</taxon>
        <taxon>Eutheria</taxon>
        <taxon>Euarchontoglires</taxon>
        <taxon>Glires</taxon>
        <taxon>Rodentia</taxon>
        <taxon>Hystricomorpha</taxon>
        <taxon>Bathyergidae</taxon>
        <taxon>Fukomys</taxon>
    </lineage>
</organism>
<reference evidence="2 3" key="1">
    <citation type="submission" date="2013-11" db="EMBL/GenBank/DDBJ databases">
        <title>The Damaraland mole rat (Fukomys damarensis) genome and evolution of African mole rats.</title>
        <authorList>
            <person name="Gladyshev V.N."/>
            <person name="Fang X."/>
        </authorList>
    </citation>
    <scope>NUCLEOTIDE SEQUENCE [LARGE SCALE GENOMIC DNA]</scope>
    <source>
        <tissue evidence="2">Liver</tissue>
    </source>
</reference>
<feature type="region of interest" description="Disordered" evidence="1">
    <location>
        <begin position="171"/>
        <end position="227"/>
    </location>
</feature>
<sequence length="227" mass="23849">MPSDLGKGEGISAVMPDRDASSSSSCLLRAAQDRMDGRACSACCPQRGPLGGGHRVRPAAPLRLLSVDQLSRSKVCRRRVEQQQATKLTCVLPWRSPTMGVSLKGKSLGYGMVNMGSGPRGQCPKGQGSSSRQEVPVFKEARCGGGSTWSLGPVASPGMVTCRSGKESSFAIPPHLDGGPAATAPHNHHAGKTAALSGERGYPCSSRDRPRSRGCNVRRSPATERAR</sequence>
<keyword evidence="3" id="KW-1185">Reference proteome</keyword>
<dbReference type="AlphaFoldDB" id="A0A091DHB7"/>
<evidence type="ECO:0000313" key="2">
    <source>
        <dbReference type="EMBL" id="KFO29655.1"/>
    </source>
</evidence>
<evidence type="ECO:0000313" key="3">
    <source>
        <dbReference type="Proteomes" id="UP000028990"/>
    </source>
</evidence>